<keyword evidence="3" id="KW-0256">Endoplasmic reticulum</keyword>
<dbReference type="Proteomes" id="UP000037510">
    <property type="component" value="Unassembled WGS sequence"/>
</dbReference>
<dbReference type="PANTHER" id="PTHR45679:SF2">
    <property type="entry name" value="ER DEGRADATION-ENHANCING ALPHA-MANNOSIDASE-LIKE PROTEIN 3"/>
    <property type="match status" value="1"/>
</dbReference>
<keyword evidence="4" id="KW-0325">Glycoprotein</keyword>
<accession>A0A0L7KVI9</accession>
<organism evidence="5 6">
    <name type="scientific">Operophtera brumata</name>
    <name type="common">Winter moth</name>
    <name type="synonym">Phalaena brumata</name>
    <dbReference type="NCBI Taxonomy" id="104452"/>
    <lineage>
        <taxon>Eukaryota</taxon>
        <taxon>Metazoa</taxon>
        <taxon>Ecdysozoa</taxon>
        <taxon>Arthropoda</taxon>
        <taxon>Hexapoda</taxon>
        <taxon>Insecta</taxon>
        <taxon>Pterygota</taxon>
        <taxon>Neoptera</taxon>
        <taxon>Endopterygota</taxon>
        <taxon>Lepidoptera</taxon>
        <taxon>Glossata</taxon>
        <taxon>Ditrysia</taxon>
        <taxon>Geometroidea</taxon>
        <taxon>Geometridae</taxon>
        <taxon>Larentiinae</taxon>
        <taxon>Operophtera</taxon>
    </lineage>
</organism>
<dbReference type="AlphaFoldDB" id="A0A0L7KVI9"/>
<comment type="caution">
    <text evidence="5">The sequence shown here is derived from an EMBL/GenBank/DDBJ whole genome shotgun (WGS) entry which is preliminary data.</text>
</comment>
<evidence type="ECO:0000256" key="3">
    <source>
        <dbReference type="ARBA" id="ARBA00022824"/>
    </source>
</evidence>
<evidence type="ECO:0000313" key="6">
    <source>
        <dbReference type="Proteomes" id="UP000037510"/>
    </source>
</evidence>
<dbReference type="InterPro" id="IPR012341">
    <property type="entry name" value="6hp_glycosidase-like_sf"/>
</dbReference>
<dbReference type="EMBL" id="JTDY01005345">
    <property type="protein sequence ID" value="KOB67096.1"/>
    <property type="molecule type" value="Genomic_DNA"/>
</dbReference>
<dbReference type="Gene3D" id="1.50.10.10">
    <property type="match status" value="1"/>
</dbReference>
<dbReference type="GO" id="GO:0005975">
    <property type="term" value="P:carbohydrate metabolic process"/>
    <property type="evidence" value="ECO:0007669"/>
    <property type="project" value="InterPro"/>
</dbReference>
<evidence type="ECO:0000256" key="2">
    <source>
        <dbReference type="ARBA" id="ARBA00007658"/>
    </source>
</evidence>
<comment type="similarity">
    <text evidence="2">Belongs to the glycosyl hydrolase 47 family.</text>
</comment>
<dbReference type="InterPro" id="IPR036026">
    <property type="entry name" value="Seven-hairpin_glycosidases"/>
</dbReference>
<dbReference type="GO" id="GO:1904380">
    <property type="term" value="P:endoplasmic reticulum mannose trimming"/>
    <property type="evidence" value="ECO:0007669"/>
    <property type="project" value="InterPro"/>
</dbReference>
<dbReference type="GO" id="GO:0005509">
    <property type="term" value="F:calcium ion binding"/>
    <property type="evidence" value="ECO:0007669"/>
    <property type="project" value="InterPro"/>
</dbReference>
<gene>
    <name evidence="5" type="ORF">OBRU01_20319</name>
</gene>
<dbReference type="SUPFAM" id="SSF48225">
    <property type="entry name" value="Seven-hairpin glycosidases"/>
    <property type="match status" value="1"/>
</dbReference>
<dbReference type="GO" id="GO:0044322">
    <property type="term" value="C:endoplasmic reticulum quality control compartment"/>
    <property type="evidence" value="ECO:0007669"/>
    <property type="project" value="GOC"/>
</dbReference>
<evidence type="ECO:0000256" key="4">
    <source>
        <dbReference type="ARBA" id="ARBA00023180"/>
    </source>
</evidence>
<dbReference type="PANTHER" id="PTHR45679">
    <property type="entry name" value="ER DEGRADATION-ENHANCING ALPHA-MANNOSIDASE-LIKE PROTEIN 2"/>
    <property type="match status" value="1"/>
</dbReference>
<keyword evidence="6" id="KW-1185">Reference proteome</keyword>
<protein>
    <submittedName>
        <fullName evidence="5">Alpha-1,2-Mannosidase</fullName>
    </submittedName>
</protein>
<name>A0A0L7KVI9_OPEBR</name>
<dbReference type="GO" id="GO:0016020">
    <property type="term" value="C:membrane"/>
    <property type="evidence" value="ECO:0007669"/>
    <property type="project" value="InterPro"/>
</dbReference>
<comment type="subcellular location">
    <subcellularLocation>
        <location evidence="1">Endoplasmic reticulum</location>
    </subcellularLocation>
</comment>
<proteinExistence type="inferred from homology"/>
<dbReference type="Pfam" id="PF01532">
    <property type="entry name" value="Glyco_hydro_47"/>
    <property type="match status" value="1"/>
</dbReference>
<reference evidence="5 6" key="1">
    <citation type="journal article" date="2015" name="Genome Biol. Evol.">
        <title>The genome of winter moth (Operophtera brumata) provides a genomic perspective on sexual dimorphism and phenology.</title>
        <authorList>
            <person name="Derks M.F."/>
            <person name="Smit S."/>
            <person name="Salis L."/>
            <person name="Schijlen E."/>
            <person name="Bossers A."/>
            <person name="Mateman C."/>
            <person name="Pijl A.S."/>
            <person name="de Ridder D."/>
            <person name="Groenen M.A."/>
            <person name="Visser M.E."/>
            <person name="Megens H.J."/>
        </authorList>
    </citation>
    <scope>NUCLEOTIDE SEQUENCE [LARGE SCALE GENOMIC DNA]</scope>
    <source>
        <strain evidence="5">WM2013NL</strain>
        <tissue evidence="5">Head and thorax</tissue>
    </source>
</reference>
<evidence type="ECO:0000313" key="5">
    <source>
        <dbReference type="EMBL" id="KOB67096.1"/>
    </source>
</evidence>
<dbReference type="InterPro" id="IPR044674">
    <property type="entry name" value="EDEM1/2/3"/>
</dbReference>
<dbReference type="InterPro" id="IPR001382">
    <property type="entry name" value="Glyco_hydro_47"/>
</dbReference>
<dbReference type="GO" id="GO:0004571">
    <property type="term" value="F:mannosyl-oligosaccharide 1,2-alpha-mannosidase activity"/>
    <property type="evidence" value="ECO:0007669"/>
    <property type="project" value="InterPro"/>
</dbReference>
<dbReference type="STRING" id="104452.A0A0L7KVI9"/>
<sequence length="98" mass="10903">MYGNGLRFGWIVRTEEESSAFKMTKLERLSLNFSLTLVDSLDTLVVMGDFSEFNRAIKLVIKDVSFDHDIVWPTVCSCSNNITDGRGANATVVQGRAP</sequence>
<evidence type="ECO:0000256" key="1">
    <source>
        <dbReference type="ARBA" id="ARBA00004240"/>
    </source>
</evidence>